<accession>A0ABT1RXW7</accession>
<evidence type="ECO:0000313" key="1">
    <source>
        <dbReference type="EMBL" id="MCQ4839530.1"/>
    </source>
</evidence>
<sequence>MIDLKQLQREVYQNKVEKGFNITDICREFCYLQGELAEAFEAYDRREPGLGEELADVAIYLLGLAEILHVDLESEIVRKIEINRKRKYVTENGVLKKAEG</sequence>
<proteinExistence type="predicted"/>
<reference evidence="1 2" key="1">
    <citation type="submission" date="2022-06" db="EMBL/GenBank/DDBJ databases">
        <title>Isolation of gut microbiota from human fecal samples.</title>
        <authorList>
            <person name="Pamer E.G."/>
            <person name="Barat B."/>
            <person name="Waligurski E."/>
            <person name="Medina S."/>
            <person name="Paddock L."/>
            <person name="Mostad J."/>
        </authorList>
    </citation>
    <scope>NUCLEOTIDE SEQUENCE [LARGE SCALE GENOMIC DNA]</scope>
    <source>
        <strain evidence="1 2">DFI.9.73</strain>
    </source>
</reference>
<dbReference type="SUPFAM" id="SSF101386">
    <property type="entry name" value="all-alpha NTP pyrophosphatases"/>
    <property type="match status" value="1"/>
</dbReference>
<evidence type="ECO:0000313" key="2">
    <source>
        <dbReference type="Proteomes" id="UP001524473"/>
    </source>
</evidence>
<evidence type="ECO:0008006" key="3">
    <source>
        <dbReference type="Google" id="ProtNLM"/>
    </source>
</evidence>
<organism evidence="1 2">
    <name type="scientific">Neglectibacter timonensis</name>
    <dbReference type="NCBI Taxonomy" id="1776382"/>
    <lineage>
        <taxon>Bacteria</taxon>
        <taxon>Bacillati</taxon>
        <taxon>Bacillota</taxon>
        <taxon>Clostridia</taxon>
        <taxon>Eubacteriales</taxon>
        <taxon>Oscillospiraceae</taxon>
        <taxon>Neglectibacter</taxon>
    </lineage>
</organism>
<dbReference type="GeneID" id="90532605"/>
<dbReference type="EMBL" id="JANFZH010000011">
    <property type="protein sequence ID" value="MCQ4839530.1"/>
    <property type="molecule type" value="Genomic_DNA"/>
</dbReference>
<comment type="caution">
    <text evidence="1">The sequence shown here is derived from an EMBL/GenBank/DDBJ whole genome shotgun (WGS) entry which is preliminary data.</text>
</comment>
<protein>
    <recommendedName>
        <fullName evidence="3">NTP pyrophosphohydrolase MazG putative catalytic core domain-containing protein</fullName>
    </recommendedName>
</protein>
<dbReference type="Gene3D" id="1.10.287.1080">
    <property type="entry name" value="MazG-like"/>
    <property type="match status" value="1"/>
</dbReference>
<name>A0ABT1RXW7_9FIRM</name>
<dbReference type="Proteomes" id="UP001524473">
    <property type="component" value="Unassembled WGS sequence"/>
</dbReference>
<dbReference type="RefSeq" id="WP_066864559.1">
    <property type="nucleotide sequence ID" value="NZ_CABKVV010000014.1"/>
</dbReference>
<keyword evidence="2" id="KW-1185">Reference proteome</keyword>
<gene>
    <name evidence="1" type="ORF">NE695_06310</name>
</gene>